<dbReference type="InterPro" id="IPR000835">
    <property type="entry name" value="HTH_MarR-typ"/>
</dbReference>
<dbReference type="PANTHER" id="PTHR33164:SF85">
    <property type="entry name" value="TRANSCRIPTIONAL REGULATOR, MARR FAMILY"/>
    <property type="match status" value="1"/>
</dbReference>
<dbReference type="Pfam" id="PF12802">
    <property type="entry name" value="MarR_2"/>
    <property type="match status" value="1"/>
</dbReference>
<dbReference type="Gene3D" id="1.10.10.10">
    <property type="entry name" value="Winged helix-like DNA-binding domain superfamily/Winged helix DNA-binding domain"/>
    <property type="match status" value="1"/>
</dbReference>
<dbReference type="InterPro" id="IPR039422">
    <property type="entry name" value="MarR/SlyA-like"/>
</dbReference>
<dbReference type="PROSITE" id="PS50995">
    <property type="entry name" value="HTH_MARR_2"/>
    <property type="match status" value="1"/>
</dbReference>
<dbReference type="InterPro" id="IPR036388">
    <property type="entry name" value="WH-like_DNA-bd_sf"/>
</dbReference>
<gene>
    <name evidence="2" type="ORF">SAMN00790413_06228</name>
</gene>
<dbReference type="RefSeq" id="WP_084051089.1">
    <property type="nucleotide sequence ID" value="NZ_FWWU01000010.1"/>
</dbReference>
<dbReference type="SMART" id="SM00347">
    <property type="entry name" value="HTH_MARR"/>
    <property type="match status" value="1"/>
</dbReference>
<accession>A0A1W1VU91</accession>
<dbReference type="InterPro" id="IPR036390">
    <property type="entry name" value="WH_DNA-bd_sf"/>
</dbReference>
<sequence>MTDAPPRLVHRRARTGRPAVVAWLRMVRLTQHLGQAWAEILKAHDLSPAQFNVIATIGGQPGLTQRDLSEKLLVTQGNTSQLLLHLIRRDVIERKPAGREKRLHLTSHGQALFDELVPSHEDWLVEQFSPLTSEEQAQLAAMLRRLKRTRA</sequence>
<evidence type="ECO:0000313" key="3">
    <source>
        <dbReference type="Proteomes" id="UP000192582"/>
    </source>
</evidence>
<reference evidence="2 3" key="1">
    <citation type="submission" date="2017-04" db="EMBL/GenBank/DDBJ databases">
        <authorList>
            <person name="Afonso C.L."/>
            <person name="Miller P.J."/>
            <person name="Scott M.A."/>
            <person name="Spackman E."/>
            <person name="Goraichik I."/>
            <person name="Dimitrov K.M."/>
            <person name="Suarez D.L."/>
            <person name="Swayne D.E."/>
        </authorList>
    </citation>
    <scope>NUCLEOTIDE SEQUENCE [LARGE SCALE GENOMIC DNA]</scope>
    <source>
        <strain evidence="2 3">KR-140</strain>
    </source>
</reference>
<evidence type="ECO:0000259" key="1">
    <source>
        <dbReference type="PROSITE" id="PS50995"/>
    </source>
</evidence>
<dbReference type="SUPFAM" id="SSF46785">
    <property type="entry name" value="Winged helix' DNA-binding domain"/>
    <property type="match status" value="1"/>
</dbReference>
<dbReference type="Proteomes" id="UP000192582">
    <property type="component" value="Unassembled WGS sequence"/>
</dbReference>
<dbReference type="GO" id="GO:0003677">
    <property type="term" value="F:DNA binding"/>
    <property type="evidence" value="ECO:0007669"/>
    <property type="project" value="UniProtKB-KW"/>
</dbReference>
<feature type="domain" description="HTH marR-type" evidence="1">
    <location>
        <begin position="19"/>
        <end position="148"/>
    </location>
</feature>
<dbReference type="GO" id="GO:0003700">
    <property type="term" value="F:DNA-binding transcription factor activity"/>
    <property type="evidence" value="ECO:0007669"/>
    <property type="project" value="InterPro"/>
</dbReference>
<evidence type="ECO:0000313" key="2">
    <source>
        <dbReference type="EMBL" id="SMB96942.1"/>
    </source>
</evidence>
<protein>
    <submittedName>
        <fullName evidence="2">DNA-binding transcriptional regulator, MarR family</fullName>
    </submittedName>
</protein>
<dbReference type="STRING" id="695939.SAMN00790413_06228"/>
<dbReference type="EMBL" id="FWWU01000010">
    <property type="protein sequence ID" value="SMB96942.1"/>
    <property type="molecule type" value="Genomic_DNA"/>
</dbReference>
<keyword evidence="3" id="KW-1185">Reference proteome</keyword>
<keyword evidence="2" id="KW-0238">DNA-binding</keyword>
<name>A0A1W1VU91_9DEIO</name>
<dbReference type="GO" id="GO:0006950">
    <property type="term" value="P:response to stress"/>
    <property type="evidence" value="ECO:0007669"/>
    <property type="project" value="TreeGrafter"/>
</dbReference>
<proteinExistence type="predicted"/>
<dbReference type="PANTHER" id="PTHR33164">
    <property type="entry name" value="TRANSCRIPTIONAL REGULATOR, MARR FAMILY"/>
    <property type="match status" value="1"/>
</dbReference>
<dbReference type="OrthoDB" id="9799747at2"/>
<dbReference type="AlphaFoldDB" id="A0A1W1VU91"/>
<organism evidence="2 3">
    <name type="scientific">Deinococcus hopiensis KR-140</name>
    <dbReference type="NCBI Taxonomy" id="695939"/>
    <lineage>
        <taxon>Bacteria</taxon>
        <taxon>Thermotogati</taxon>
        <taxon>Deinococcota</taxon>
        <taxon>Deinococci</taxon>
        <taxon>Deinococcales</taxon>
        <taxon>Deinococcaceae</taxon>
        <taxon>Deinococcus</taxon>
    </lineage>
</organism>